<organism evidence="2 3">
    <name type="scientific">Allacma fusca</name>
    <dbReference type="NCBI Taxonomy" id="39272"/>
    <lineage>
        <taxon>Eukaryota</taxon>
        <taxon>Metazoa</taxon>
        <taxon>Ecdysozoa</taxon>
        <taxon>Arthropoda</taxon>
        <taxon>Hexapoda</taxon>
        <taxon>Collembola</taxon>
        <taxon>Symphypleona</taxon>
        <taxon>Sminthuridae</taxon>
        <taxon>Allacma</taxon>
    </lineage>
</organism>
<feature type="transmembrane region" description="Helical" evidence="1">
    <location>
        <begin position="16"/>
        <end position="35"/>
    </location>
</feature>
<keyword evidence="1" id="KW-0472">Membrane</keyword>
<evidence type="ECO:0000313" key="3">
    <source>
        <dbReference type="Proteomes" id="UP000708208"/>
    </source>
</evidence>
<proteinExistence type="predicted"/>
<protein>
    <submittedName>
        <fullName evidence="2">Uncharacterized protein</fullName>
    </submittedName>
</protein>
<keyword evidence="1" id="KW-1133">Transmembrane helix</keyword>
<dbReference type="Proteomes" id="UP000708208">
    <property type="component" value="Unassembled WGS sequence"/>
</dbReference>
<reference evidence="2" key="1">
    <citation type="submission" date="2021-06" db="EMBL/GenBank/DDBJ databases">
        <authorList>
            <person name="Hodson N. C."/>
            <person name="Mongue J. A."/>
            <person name="Jaron S. K."/>
        </authorList>
    </citation>
    <scope>NUCLEOTIDE SEQUENCE</scope>
</reference>
<dbReference type="EMBL" id="CAJVCH010225397">
    <property type="protein sequence ID" value="CAG7732125.1"/>
    <property type="molecule type" value="Genomic_DNA"/>
</dbReference>
<evidence type="ECO:0000256" key="1">
    <source>
        <dbReference type="SAM" id="Phobius"/>
    </source>
</evidence>
<gene>
    <name evidence="2" type="ORF">AFUS01_LOCUS20659</name>
</gene>
<dbReference type="AlphaFoldDB" id="A0A8J2P536"/>
<keyword evidence="1" id="KW-0812">Transmembrane</keyword>
<accession>A0A8J2P536</accession>
<keyword evidence="3" id="KW-1185">Reference proteome</keyword>
<sequence>MLLMCWLESENSWDIHLQYSSVTLLFILFILPLMVDSGSNLEALPTGDISNDRSDHSYSKIGTPEHNVKLYYLGGQTLTLKNRDEEVELN</sequence>
<name>A0A8J2P536_9HEXA</name>
<comment type="caution">
    <text evidence="2">The sequence shown here is derived from an EMBL/GenBank/DDBJ whole genome shotgun (WGS) entry which is preliminary data.</text>
</comment>
<evidence type="ECO:0000313" key="2">
    <source>
        <dbReference type="EMBL" id="CAG7732125.1"/>
    </source>
</evidence>